<dbReference type="OrthoDB" id="9758822at2"/>
<dbReference type="Gene3D" id="2.70.98.60">
    <property type="entry name" value="alpha-galactosidase from lactobacil brevis"/>
    <property type="match status" value="1"/>
</dbReference>
<dbReference type="Gene3D" id="3.20.20.70">
    <property type="entry name" value="Aldolase class I"/>
    <property type="match status" value="1"/>
</dbReference>
<feature type="domain" description="Glycosyl hydrolase family 36 C-terminal" evidence="5">
    <location>
        <begin position="602"/>
        <end position="679"/>
    </location>
</feature>
<evidence type="ECO:0000256" key="3">
    <source>
        <dbReference type="ARBA" id="ARBA00022801"/>
    </source>
</evidence>
<evidence type="ECO:0000259" key="5">
    <source>
        <dbReference type="Pfam" id="PF16874"/>
    </source>
</evidence>
<dbReference type="GO" id="GO:0004557">
    <property type="term" value="F:alpha-galactosidase activity"/>
    <property type="evidence" value="ECO:0007669"/>
    <property type="project" value="UniProtKB-EC"/>
</dbReference>
<dbReference type="InterPro" id="IPR013785">
    <property type="entry name" value="Aldolase_TIM"/>
</dbReference>
<evidence type="ECO:0000256" key="1">
    <source>
        <dbReference type="ARBA" id="ARBA00001255"/>
    </source>
</evidence>
<sequence length="693" mass="77211">MTQWRLDTPTQTLILGLADDRMAAVLYWGAPLPREEDLAQVAAAPVADVTGGMLDENPPLSVCPLAARSFPGQPGISLRGADGRQIQPDFRFLRTEQTPDGLALHHRDETLGLTLTARFVAHPQTGLIEATTELASDAPVWLDWLAAPVLPAPQWAETMIDFAGRWCGEFQPVTTRWSPGIRLRESRTGRTGHEHFPGLYLPGRGATNTRGPVHALHYGWSGGHRMIAEELPDGRRQIQFGHAAGTETRSGTRFATAPLFMAVSDCGLNGCAVAFQRHVRDHLVPWPDRARPRPVHYNCWEAIYFDHDLPRLKEIAAIAADLGAERFVLDDGWFGRRDDDTSSLGDWRVDPRKYPNGLGPLIDHVRELGMSFGIWFEPEMVNLDSDLARAHPDWVLGPADQIEGRQQRVLNMALPQVRDHLFQAIAAILSAHPIDYVKWDHNRVLPLPDADQTRGTYALLDRLRAAFPGVEFESCASGGGRIDFGILSRTHRVWLSDSNDALERLRIQHDAALFLPAAVTGSHVGPRHCHTSGREIDIAFRAWVAAQRHMGFEMDPRELTPHEATVLREVTAWWKANRDWLMAADILRLDSPDPAVTAEIRVARAQDRFVLFAALAESSAQILPRPLQLAGLDPQARYRLRLLNRDQAPGLSRGAPALKSGELTLSGQYLMNRGLTLPWAFPQTMWVIEGHKE</sequence>
<dbReference type="InterPro" id="IPR031705">
    <property type="entry name" value="Glyco_hydro_36_C"/>
</dbReference>
<dbReference type="PRINTS" id="PR00743">
    <property type="entry name" value="GLHYDRLASE36"/>
</dbReference>
<organism evidence="7 8">
    <name type="scientific">Albidovulum inexpectatum</name>
    <dbReference type="NCBI Taxonomy" id="196587"/>
    <lineage>
        <taxon>Bacteria</taxon>
        <taxon>Pseudomonadati</taxon>
        <taxon>Pseudomonadota</taxon>
        <taxon>Alphaproteobacteria</taxon>
        <taxon>Rhodobacterales</taxon>
        <taxon>Paracoccaceae</taxon>
        <taxon>Albidovulum</taxon>
    </lineage>
</organism>
<evidence type="ECO:0000256" key="2">
    <source>
        <dbReference type="ARBA" id="ARBA00012755"/>
    </source>
</evidence>
<name>A0A2S5JGX8_9RHOB</name>
<dbReference type="Pfam" id="PF16874">
    <property type="entry name" value="Glyco_hydro_36C"/>
    <property type="match status" value="1"/>
</dbReference>
<dbReference type="InterPro" id="IPR017853">
    <property type="entry name" value="GH"/>
</dbReference>
<gene>
    <name evidence="7" type="ORF">LV82_01509</name>
</gene>
<evidence type="ECO:0000256" key="4">
    <source>
        <dbReference type="ARBA" id="ARBA00023295"/>
    </source>
</evidence>
<dbReference type="InterPro" id="IPR050985">
    <property type="entry name" value="Alpha-glycosidase_related"/>
</dbReference>
<dbReference type="PANTHER" id="PTHR43053">
    <property type="entry name" value="GLYCOSIDASE FAMILY 31"/>
    <property type="match status" value="1"/>
</dbReference>
<dbReference type="Proteomes" id="UP000239736">
    <property type="component" value="Unassembled WGS sequence"/>
</dbReference>
<dbReference type="PANTHER" id="PTHR43053:SF3">
    <property type="entry name" value="ALPHA-GALACTOSIDASE C-RELATED"/>
    <property type="match status" value="1"/>
</dbReference>
<dbReference type="SUPFAM" id="SSF51445">
    <property type="entry name" value="(Trans)glycosidases"/>
    <property type="match status" value="1"/>
</dbReference>
<dbReference type="InterPro" id="IPR031704">
    <property type="entry name" value="Glyco_hydro_36_N"/>
</dbReference>
<dbReference type="Pfam" id="PF02065">
    <property type="entry name" value="Melibiase"/>
    <property type="match status" value="1"/>
</dbReference>
<protein>
    <recommendedName>
        <fullName evidence="2">alpha-galactosidase</fullName>
        <ecNumber evidence="2">3.2.1.22</ecNumber>
    </recommendedName>
</protein>
<dbReference type="InterPro" id="IPR002252">
    <property type="entry name" value="Glyco_hydro_36"/>
</dbReference>
<dbReference type="AlphaFoldDB" id="A0A2S5JGX8"/>
<dbReference type="EMBL" id="PRDS01000004">
    <property type="protein sequence ID" value="PPB80777.1"/>
    <property type="molecule type" value="Genomic_DNA"/>
</dbReference>
<accession>A0A2S5JGX8</accession>
<evidence type="ECO:0000313" key="7">
    <source>
        <dbReference type="EMBL" id="PPB80777.1"/>
    </source>
</evidence>
<feature type="domain" description="Glycosyl hydrolase family 36 N-terminal" evidence="6">
    <location>
        <begin position="24"/>
        <end position="241"/>
    </location>
</feature>
<comment type="catalytic activity">
    <reaction evidence="1">
        <text>Hydrolysis of terminal, non-reducing alpha-D-galactose residues in alpha-D-galactosides, including galactose oligosaccharides, galactomannans and galactolipids.</text>
        <dbReference type="EC" id="3.2.1.22"/>
    </reaction>
</comment>
<evidence type="ECO:0000259" key="6">
    <source>
        <dbReference type="Pfam" id="PF16875"/>
    </source>
</evidence>
<proteinExistence type="predicted"/>
<dbReference type="CDD" id="cd14791">
    <property type="entry name" value="GH36"/>
    <property type="match status" value="1"/>
</dbReference>
<dbReference type="Gene3D" id="2.60.40.1180">
    <property type="entry name" value="Golgi alpha-mannosidase II"/>
    <property type="match status" value="1"/>
</dbReference>
<dbReference type="Pfam" id="PF16875">
    <property type="entry name" value="Glyco_hydro_36N"/>
    <property type="match status" value="1"/>
</dbReference>
<evidence type="ECO:0000313" key="8">
    <source>
        <dbReference type="Proteomes" id="UP000239736"/>
    </source>
</evidence>
<dbReference type="InterPro" id="IPR038417">
    <property type="entry name" value="Alpga-gal_N_sf"/>
</dbReference>
<keyword evidence="8" id="KW-1185">Reference proteome</keyword>
<dbReference type="InterPro" id="IPR013780">
    <property type="entry name" value="Glyco_hydro_b"/>
</dbReference>
<comment type="caution">
    <text evidence="7">The sequence shown here is derived from an EMBL/GenBank/DDBJ whole genome shotgun (WGS) entry which is preliminary data.</text>
</comment>
<dbReference type="FunFam" id="3.20.20.70:FF:000118">
    <property type="entry name" value="Alpha-galactosidase"/>
    <property type="match status" value="1"/>
</dbReference>
<dbReference type="GO" id="GO:0016052">
    <property type="term" value="P:carbohydrate catabolic process"/>
    <property type="evidence" value="ECO:0007669"/>
    <property type="project" value="InterPro"/>
</dbReference>
<keyword evidence="4" id="KW-0326">Glycosidase</keyword>
<dbReference type="RefSeq" id="WP_104070424.1">
    <property type="nucleotide sequence ID" value="NZ_PRDS01000004.1"/>
</dbReference>
<keyword evidence="3" id="KW-0378">Hydrolase</keyword>
<reference evidence="7 8" key="1">
    <citation type="submission" date="2018-01" db="EMBL/GenBank/DDBJ databases">
        <title>Genomic Encyclopedia of Archaeal and Bacterial Type Strains, Phase II (KMG-II): from individual species to whole genera.</title>
        <authorList>
            <person name="Goeker M."/>
        </authorList>
    </citation>
    <scope>NUCLEOTIDE SEQUENCE [LARGE SCALE GENOMIC DNA]</scope>
    <source>
        <strain evidence="7 8">DSM 12048</strain>
    </source>
</reference>
<dbReference type="EC" id="3.2.1.22" evidence="2"/>